<dbReference type="Gene3D" id="6.10.10.120">
    <property type="entry name" value="Antitoxin ParD1-like"/>
    <property type="match status" value="1"/>
</dbReference>
<evidence type="ECO:0000313" key="2">
    <source>
        <dbReference type="EMBL" id="GGA42614.1"/>
    </source>
</evidence>
<proteinExistence type="predicted"/>
<gene>
    <name evidence="2" type="ORF">GCM10011499_10180</name>
</gene>
<dbReference type="AlphaFoldDB" id="A0A916R975"/>
<feature type="region of interest" description="Disordered" evidence="1">
    <location>
        <begin position="47"/>
        <end position="70"/>
    </location>
</feature>
<protein>
    <recommendedName>
        <fullName evidence="4">CopG family transcriptional regulator</fullName>
    </recommendedName>
</protein>
<sequence>MTPPNDEWLKAQVDSQEYASKSEVVNDLIRKAREIEAIRSRLIAAEQSGYSDRTPQEIRAETRSRLKRGA</sequence>
<evidence type="ECO:0000256" key="1">
    <source>
        <dbReference type="SAM" id="MobiDB-lite"/>
    </source>
</evidence>
<evidence type="ECO:0008006" key="4">
    <source>
        <dbReference type="Google" id="ProtNLM"/>
    </source>
</evidence>
<evidence type="ECO:0000313" key="3">
    <source>
        <dbReference type="Proteomes" id="UP000596977"/>
    </source>
</evidence>
<keyword evidence="3" id="KW-1185">Reference proteome</keyword>
<organism evidence="2 3">
    <name type="scientific">Pelagibacterium lentulum</name>
    <dbReference type="NCBI Taxonomy" id="2029865"/>
    <lineage>
        <taxon>Bacteria</taxon>
        <taxon>Pseudomonadati</taxon>
        <taxon>Pseudomonadota</taxon>
        <taxon>Alphaproteobacteria</taxon>
        <taxon>Hyphomicrobiales</taxon>
        <taxon>Devosiaceae</taxon>
        <taxon>Pelagibacterium</taxon>
    </lineage>
</organism>
<comment type="caution">
    <text evidence="2">The sequence shown here is derived from an EMBL/GenBank/DDBJ whole genome shotgun (WGS) entry which is preliminary data.</text>
</comment>
<accession>A0A916R975</accession>
<dbReference type="InterPro" id="IPR038296">
    <property type="entry name" value="ParD_sf"/>
</dbReference>
<reference evidence="2 3" key="1">
    <citation type="journal article" date="2014" name="Int. J. Syst. Evol. Microbiol.">
        <title>Complete genome sequence of Corynebacterium casei LMG S-19264T (=DSM 44701T), isolated from a smear-ripened cheese.</title>
        <authorList>
            <consortium name="US DOE Joint Genome Institute (JGI-PGF)"/>
            <person name="Walter F."/>
            <person name="Albersmeier A."/>
            <person name="Kalinowski J."/>
            <person name="Ruckert C."/>
        </authorList>
    </citation>
    <scope>NUCLEOTIDE SEQUENCE [LARGE SCALE GENOMIC DNA]</scope>
    <source>
        <strain evidence="2 3">CGMCC 1.15896</strain>
    </source>
</reference>
<dbReference type="EMBL" id="BMKB01000002">
    <property type="protein sequence ID" value="GGA42614.1"/>
    <property type="molecule type" value="Genomic_DNA"/>
</dbReference>
<dbReference type="Proteomes" id="UP000596977">
    <property type="component" value="Unassembled WGS sequence"/>
</dbReference>
<feature type="compositionally biased region" description="Basic and acidic residues" evidence="1">
    <location>
        <begin position="54"/>
        <end position="64"/>
    </location>
</feature>
<name>A0A916R975_9HYPH</name>